<dbReference type="InterPro" id="IPR018181">
    <property type="entry name" value="Heat_shock_70_CS"/>
</dbReference>
<feature type="non-terminal residue" evidence="5">
    <location>
        <position position="1"/>
    </location>
</feature>
<dbReference type="Proteomes" id="UP000054248">
    <property type="component" value="Unassembled WGS sequence"/>
</dbReference>
<keyword evidence="6" id="KW-1185">Reference proteome</keyword>
<accession>A0A0C3LAG5</accession>
<sequence length="73" mass="7656">RMSPVITVPAYFNDAQHQATKDAGSMAGLTILRISMNPPPPPSPSVPMTNSPGADESHFVIDLGGGTFDFSLV</sequence>
<dbReference type="InterPro" id="IPR013126">
    <property type="entry name" value="Hsp_70_fam"/>
</dbReference>
<reference evidence="5 6" key="1">
    <citation type="submission" date="2014-04" db="EMBL/GenBank/DDBJ databases">
        <authorList>
            <consortium name="DOE Joint Genome Institute"/>
            <person name="Kuo A."/>
            <person name="Girlanda M."/>
            <person name="Perotto S."/>
            <person name="Kohler A."/>
            <person name="Nagy L.G."/>
            <person name="Floudas D."/>
            <person name="Copeland A."/>
            <person name="Barry K.W."/>
            <person name="Cichocki N."/>
            <person name="Veneault-Fourrey C."/>
            <person name="LaButti K."/>
            <person name="Lindquist E.A."/>
            <person name="Lipzen A."/>
            <person name="Lundell T."/>
            <person name="Morin E."/>
            <person name="Murat C."/>
            <person name="Sun H."/>
            <person name="Tunlid A."/>
            <person name="Henrissat B."/>
            <person name="Grigoriev I.V."/>
            <person name="Hibbett D.S."/>
            <person name="Martin F."/>
            <person name="Nordberg H.P."/>
            <person name="Cantor M.N."/>
            <person name="Hua S.X."/>
        </authorList>
    </citation>
    <scope>NUCLEOTIDE SEQUENCE [LARGE SCALE GENOMIC DNA]</scope>
    <source>
        <strain evidence="5 6">MUT 4182</strain>
    </source>
</reference>
<keyword evidence="2" id="KW-0547">Nucleotide-binding</keyword>
<feature type="region of interest" description="Disordered" evidence="4">
    <location>
        <begin position="37"/>
        <end position="56"/>
    </location>
</feature>
<evidence type="ECO:0000256" key="4">
    <source>
        <dbReference type="SAM" id="MobiDB-lite"/>
    </source>
</evidence>
<dbReference type="Gene3D" id="3.30.420.40">
    <property type="match status" value="2"/>
</dbReference>
<gene>
    <name evidence="5" type="ORF">M407DRAFT_37926</name>
</gene>
<dbReference type="PROSITE" id="PS00329">
    <property type="entry name" value="HSP70_2"/>
    <property type="match status" value="1"/>
</dbReference>
<dbReference type="SUPFAM" id="SSF53067">
    <property type="entry name" value="Actin-like ATPase domain"/>
    <property type="match status" value="1"/>
</dbReference>
<evidence type="ECO:0000256" key="3">
    <source>
        <dbReference type="ARBA" id="ARBA00022840"/>
    </source>
</evidence>
<dbReference type="HOGENOM" id="CLU_2711838_0_0_1"/>
<protein>
    <submittedName>
        <fullName evidence="5">Uncharacterized protein</fullName>
    </submittedName>
</protein>
<dbReference type="OrthoDB" id="3265685at2759"/>
<feature type="non-terminal residue" evidence="5">
    <location>
        <position position="73"/>
    </location>
</feature>
<dbReference type="GO" id="GO:0005524">
    <property type="term" value="F:ATP binding"/>
    <property type="evidence" value="ECO:0007669"/>
    <property type="project" value="UniProtKB-KW"/>
</dbReference>
<dbReference type="STRING" id="1051891.A0A0C3LAG5"/>
<evidence type="ECO:0000313" key="6">
    <source>
        <dbReference type="Proteomes" id="UP000054248"/>
    </source>
</evidence>
<evidence type="ECO:0000313" key="5">
    <source>
        <dbReference type="EMBL" id="KIO18447.1"/>
    </source>
</evidence>
<dbReference type="Pfam" id="PF00012">
    <property type="entry name" value="HSP70"/>
    <property type="match status" value="1"/>
</dbReference>
<name>A0A0C3LAG5_9AGAM</name>
<dbReference type="PRINTS" id="PR00301">
    <property type="entry name" value="HEATSHOCK70"/>
</dbReference>
<organism evidence="5 6">
    <name type="scientific">Tulasnella calospora MUT 4182</name>
    <dbReference type="NCBI Taxonomy" id="1051891"/>
    <lineage>
        <taxon>Eukaryota</taxon>
        <taxon>Fungi</taxon>
        <taxon>Dikarya</taxon>
        <taxon>Basidiomycota</taxon>
        <taxon>Agaricomycotina</taxon>
        <taxon>Agaricomycetes</taxon>
        <taxon>Cantharellales</taxon>
        <taxon>Tulasnellaceae</taxon>
        <taxon>Tulasnella</taxon>
    </lineage>
</organism>
<proteinExistence type="inferred from homology"/>
<reference evidence="6" key="2">
    <citation type="submission" date="2015-01" db="EMBL/GenBank/DDBJ databases">
        <title>Evolutionary Origins and Diversification of the Mycorrhizal Mutualists.</title>
        <authorList>
            <consortium name="DOE Joint Genome Institute"/>
            <consortium name="Mycorrhizal Genomics Consortium"/>
            <person name="Kohler A."/>
            <person name="Kuo A."/>
            <person name="Nagy L.G."/>
            <person name="Floudas D."/>
            <person name="Copeland A."/>
            <person name="Barry K.W."/>
            <person name="Cichocki N."/>
            <person name="Veneault-Fourrey C."/>
            <person name="LaButti K."/>
            <person name="Lindquist E.A."/>
            <person name="Lipzen A."/>
            <person name="Lundell T."/>
            <person name="Morin E."/>
            <person name="Murat C."/>
            <person name="Riley R."/>
            <person name="Ohm R."/>
            <person name="Sun H."/>
            <person name="Tunlid A."/>
            <person name="Henrissat B."/>
            <person name="Grigoriev I.V."/>
            <person name="Hibbett D.S."/>
            <person name="Martin F."/>
        </authorList>
    </citation>
    <scope>NUCLEOTIDE SEQUENCE [LARGE SCALE GENOMIC DNA]</scope>
    <source>
        <strain evidence="6">MUT 4182</strain>
    </source>
</reference>
<dbReference type="EMBL" id="KN823286">
    <property type="protein sequence ID" value="KIO18447.1"/>
    <property type="molecule type" value="Genomic_DNA"/>
</dbReference>
<evidence type="ECO:0000256" key="2">
    <source>
        <dbReference type="ARBA" id="ARBA00022741"/>
    </source>
</evidence>
<dbReference type="PANTHER" id="PTHR19375">
    <property type="entry name" value="HEAT SHOCK PROTEIN 70KDA"/>
    <property type="match status" value="1"/>
</dbReference>
<dbReference type="GO" id="GO:0140662">
    <property type="term" value="F:ATP-dependent protein folding chaperone"/>
    <property type="evidence" value="ECO:0007669"/>
    <property type="project" value="InterPro"/>
</dbReference>
<dbReference type="InterPro" id="IPR043129">
    <property type="entry name" value="ATPase_NBD"/>
</dbReference>
<keyword evidence="3" id="KW-0067">ATP-binding</keyword>
<dbReference type="AlphaFoldDB" id="A0A0C3LAG5"/>
<comment type="similarity">
    <text evidence="1">Belongs to the heat shock protein 70 family.</text>
</comment>
<evidence type="ECO:0000256" key="1">
    <source>
        <dbReference type="ARBA" id="ARBA00007381"/>
    </source>
</evidence>
<dbReference type="FunFam" id="3.30.420.40:FF:000028">
    <property type="entry name" value="heat shock 70 kDa protein-like"/>
    <property type="match status" value="1"/>
</dbReference>